<keyword evidence="1" id="KW-1133">Transmembrane helix</keyword>
<dbReference type="AlphaFoldDB" id="A0A6G4QXE3"/>
<comment type="caution">
    <text evidence="2">The sequence shown here is derived from an EMBL/GenBank/DDBJ whole genome shotgun (WGS) entry which is preliminary data.</text>
</comment>
<dbReference type="EMBL" id="JAAKGT010000003">
    <property type="protein sequence ID" value="NGM49915.1"/>
    <property type="molecule type" value="Genomic_DNA"/>
</dbReference>
<feature type="transmembrane region" description="Helical" evidence="1">
    <location>
        <begin position="20"/>
        <end position="38"/>
    </location>
</feature>
<name>A0A6G4QXE3_9CAUL</name>
<proteinExistence type="predicted"/>
<accession>A0A6G4QXE3</accession>
<evidence type="ECO:0000256" key="1">
    <source>
        <dbReference type="SAM" id="Phobius"/>
    </source>
</evidence>
<sequence length="116" mass="12887">MAVRRKLLDQLHAISDRDAMEWFALAGVALLTLGWNGWNLAQHLIHGRIYVLDQNHAHWAYWSQEPRGDAVLIALACAAAGGVGLALLATMATLRMTRGRPSKPHETMHSARLDRL</sequence>
<organism evidence="2">
    <name type="scientific">Caulobacter sp. 602-2</name>
    <dbReference type="NCBI Taxonomy" id="2710887"/>
    <lineage>
        <taxon>Bacteria</taxon>
        <taxon>Pseudomonadati</taxon>
        <taxon>Pseudomonadota</taxon>
        <taxon>Alphaproteobacteria</taxon>
        <taxon>Caulobacterales</taxon>
        <taxon>Caulobacteraceae</taxon>
        <taxon>Caulobacter</taxon>
    </lineage>
</organism>
<evidence type="ECO:0000313" key="2">
    <source>
        <dbReference type="EMBL" id="NGM49915.1"/>
    </source>
</evidence>
<gene>
    <name evidence="2" type="ORF">G5B46_09890</name>
</gene>
<keyword evidence="1" id="KW-0472">Membrane</keyword>
<reference evidence="2" key="1">
    <citation type="submission" date="2020-02" db="EMBL/GenBank/DDBJ databases">
        <authorList>
            <person name="Gao J."/>
            <person name="Sun J."/>
        </authorList>
    </citation>
    <scope>NUCLEOTIDE SEQUENCE</scope>
    <source>
        <strain evidence="2">602-2</strain>
    </source>
</reference>
<feature type="transmembrane region" description="Helical" evidence="1">
    <location>
        <begin position="70"/>
        <end position="94"/>
    </location>
</feature>
<protein>
    <submittedName>
        <fullName evidence="2">Uncharacterized protein</fullName>
    </submittedName>
</protein>
<dbReference type="RefSeq" id="WP_165258246.1">
    <property type="nucleotide sequence ID" value="NZ_JAAKGT010000003.1"/>
</dbReference>
<keyword evidence="1" id="KW-0812">Transmembrane</keyword>